<proteinExistence type="predicted"/>
<dbReference type="AlphaFoldDB" id="A0A9P6FCM4"/>
<reference evidence="1" key="1">
    <citation type="journal article" date="2020" name="Fungal Divers.">
        <title>Resolving the Mortierellaceae phylogeny through synthesis of multi-gene phylogenetics and phylogenomics.</title>
        <authorList>
            <person name="Vandepol N."/>
            <person name="Liber J."/>
            <person name="Desiro A."/>
            <person name="Na H."/>
            <person name="Kennedy M."/>
            <person name="Barry K."/>
            <person name="Grigoriev I.V."/>
            <person name="Miller A.N."/>
            <person name="O'Donnell K."/>
            <person name="Stajich J.E."/>
            <person name="Bonito G."/>
        </authorList>
    </citation>
    <scope>NUCLEOTIDE SEQUENCE</scope>
    <source>
        <strain evidence="1">NRRL 2591</strain>
    </source>
</reference>
<comment type="caution">
    <text evidence="1">The sequence shown here is derived from an EMBL/GenBank/DDBJ whole genome shotgun (WGS) entry which is preliminary data.</text>
</comment>
<accession>A0A9P6FCM4</accession>
<organism evidence="1 2">
    <name type="scientific">Mortierella hygrophila</name>
    <dbReference type="NCBI Taxonomy" id="979708"/>
    <lineage>
        <taxon>Eukaryota</taxon>
        <taxon>Fungi</taxon>
        <taxon>Fungi incertae sedis</taxon>
        <taxon>Mucoromycota</taxon>
        <taxon>Mortierellomycotina</taxon>
        <taxon>Mortierellomycetes</taxon>
        <taxon>Mortierellales</taxon>
        <taxon>Mortierellaceae</taxon>
        <taxon>Mortierella</taxon>
    </lineage>
</organism>
<protein>
    <submittedName>
        <fullName evidence="1">Uncharacterized protein</fullName>
    </submittedName>
</protein>
<dbReference type="Proteomes" id="UP000723463">
    <property type="component" value="Unassembled WGS sequence"/>
</dbReference>
<keyword evidence="2" id="KW-1185">Reference proteome</keyword>
<gene>
    <name evidence="1" type="ORF">EC957_007922</name>
</gene>
<name>A0A9P6FCM4_9FUNG</name>
<sequence>MYKGTSDSIMIWPLPNTHAGEAVVTIIIQSTLTWILDRLAGAGDLKKGLVAPLQMPRDAHPCICRVLSALRNQGIGKDFSQLGADFNDDDDDLDNDYLVMQDLQRRVDA</sequence>
<evidence type="ECO:0000313" key="1">
    <source>
        <dbReference type="EMBL" id="KAF9547757.1"/>
    </source>
</evidence>
<evidence type="ECO:0000313" key="2">
    <source>
        <dbReference type="Proteomes" id="UP000723463"/>
    </source>
</evidence>
<dbReference type="EMBL" id="JAAAXW010000038">
    <property type="protein sequence ID" value="KAF9547757.1"/>
    <property type="molecule type" value="Genomic_DNA"/>
</dbReference>